<protein>
    <recommendedName>
        <fullName evidence="1">2-oxoacid dehydrogenase acyltransferase catalytic domain-containing protein</fullName>
    </recommendedName>
</protein>
<evidence type="ECO:0000259" key="1">
    <source>
        <dbReference type="Pfam" id="PF00198"/>
    </source>
</evidence>
<dbReference type="SUPFAM" id="SSF52777">
    <property type="entry name" value="CoA-dependent acyltransferases"/>
    <property type="match status" value="1"/>
</dbReference>
<dbReference type="Gene3D" id="3.30.559.10">
    <property type="entry name" value="Chloramphenicol acetyltransferase-like domain"/>
    <property type="match status" value="1"/>
</dbReference>
<feature type="domain" description="2-oxoacid dehydrogenase acyltransferase catalytic" evidence="1">
    <location>
        <begin position="183"/>
        <end position="259"/>
    </location>
</feature>
<dbReference type="Proteomes" id="UP001208689">
    <property type="component" value="Chromosome"/>
</dbReference>
<keyword evidence="3" id="KW-1185">Reference proteome</keyword>
<organism evidence="2 3">
    <name type="scientific">Candidatus Lokiarchaeum ossiferum</name>
    <dbReference type="NCBI Taxonomy" id="2951803"/>
    <lineage>
        <taxon>Archaea</taxon>
        <taxon>Promethearchaeati</taxon>
        <taxon>Promethearchaeota</taxon>
        <taxon>Promethearchaeia</taxon>
        <taxon>Promethearchaeales</taxon>
        <taxon>Promethearchaeaceae</taxon>
        <taxon>Candidatus Lokiarchaeum</taxon>
    </lineage>
</organism>
<dbReference type="Pfam" id="PF00198">
    <property type="entry name" value="2-oxoacid_dh"/>
    <property type="match status" value="2"/>
</dbReference>
<feature type="domain" description="2-oxoacid dehydrogenase acyltransferase catalytic" evidence="1">
    <location>
        <begin position="6"/>
        <end position="150"/>
    </location>
</feature>
<accession>A0ABY6HU59</accession>
<evidence type="ECO:0000313" key="2">
    <source>
        <dbReference type="EMBL" id="UYP47048.1"/>
    </source>
</evidence>
<proteinExistence type="predicted"/>
<reference evidence="2" key="1">
    <citation type="submission" date="2022-09" db="EMBL/GenBank/DDBJ databases">
        <title>Actin cytoskeleton and complex cell architecture in an #Asgard archaeon.</title>
        <authorList>
            <person name="Ponce Toledo R.I."/>
            <person name="Schleper C."/>
            <person name="Rodrigues Oliveira T."/>
            <person name="Wollweber F."/>
            <person name="Xu J."/>
            <person name="Rittmann S."/>
            <person name="Klingl A."/>
            <person name="Pilhofer M."/>
        </authorList>
    </citation>
    <scope>NUCLEOTIDE SEQUENCE</scope>
    <source>
        <strain evidence="2">B-35</strain>
    </source>
</reference>
<dbReference type="EMBL" id="CP104013">
    <property type="protein sequence ID" value="UYP47048.1"/>
    <property type="molecule type" value="Genomic_DNA"/>
</dbReference>
<name>A0ABY6HU59_9ARCH</name>
<dbReference type="InterPro" id="IPR023213">
    <property type="entry name" value="CAT-like_dom_sf"/>
</dbReference>
<sequence>MEQEHKFTVKKISRMAQSIDDYTTYSKKKNLIWAFSEFDVTRARETLQRHKEETGESVSFTAFLINTFARVVEKHKFPVNTIRKRKSKFYTFDEVDVMTNIEKEVDGIKKPVSYTVRNAHKKTLREIHEEIRAAQKVKKVSLSSEKGKGKKIVKLFPKLPRFIRKMVVHRIFSNPEIKKKIMGTVGVTSVGMFGNDLGFMIHITPHTLSMGVGAIGTRLRKINGEIVEREMLGATIAMDHAIIDGGPATRFFQDLYSMIVEECHDKEWCFKSLKI</sequence>
<gene>
    <name evidence="2" type="ORF">NEF87_003333</name>
</gene>
<dbReference type="InterPro" id="IPR001078">
    <property type="entry name" value="2-oxoacid_DH_actylTfrase"/>
</dbReference>
<evidence type="ECO:0000313" key="3">
    <source>
        <dbReference type="Proteomes" id="UP001208689"/>
    </source>
</evidence>